<dbReference type="InterPro" id="IPR013762">
    <property type="entry name" value="Integrase-like_cat_sf"/>
</dbReference>
<reference evidence="4 5" key="1">
    <citation type="submission" date="2022-04" db="EMBL/GenBank/DDBJ databases">
        <title>Identification of a novel bacterium isolated from mangrove sediments.</title>
        <authorList>
            <person name="Pan X."/>
        </authorList>
    </citation>
    <scope>NUCLEOTIDE SEQUENCE [LARGE SCALE GENOMIC DNA]</scope>
    <source>
        <strain evidence="4 5">B2638</strain>
    </source>
</reference>
<proteinExistence type="predicted"/>
<keyword evidence="2" id="KW-0233">DNA recombination</keyword>
<feature type="domain" description="Tyr recombinase" evidence="3">
    <location>
        <begin position="161"/>
        <end position="327"/>
    </location>
</feature>
<dbReference type="PROSITE" id="PS51898">
    <property type="entry name" value="TYR_RECOMBINASE"/>
    <property type="match status" value="1"/>
</dbReference>
<comment type="caution">
    <text evidence="4">The sequence shown here is derived from an EMBL/GenBank/DDBJ whole genome shotgun (WGS) entry which is preliminary data.</text>
</comment>
<dbReference type="Proteomes" id="UP001202281">
    <property type="component" value="Unassembled WGS sequence"/>
</dbReference>
<dbReference type="Gene3D" id="1.10.443.10">
    <property type="entry name" value="Intergrase catalytic core"/>
    <property type="match status" value="1"/>
</dbReference>
<dbReference type="CDD" id="cd00796">
    <property type="entry name" value="INT_Rci_Hp1_C"/>
    <property type="match status" value="1"/>
</dbReference>
<keyword evidence="5" id="KW-1185">Reference proteome</keyword>
<dbReference type="EMBL" id="JALHLG010000005">
    <property type="protein sequence ID" value="MCJ2186464.1"/>
    <property type="molecule type" value="Genomic_DNA"/>
</dbReference>
<dbReference type="PANTHER" id="PTHR30349:SF94">
    <property type="entry name" value="INTEGRASE_RECOMBINASE HI_1414-RELATED"/>
    <property type="match status" value="1"/>
</dbReference>
<evidence type="ECO:0000313" key="4">
    <source>
        <dbReference type="EMBL" id="MCJ2186464.1"/>
    </source>
</evidence>
<keyword evidence="1" id="KW-0229">DNA integration</keyword>
<evidence type="ECO:0000259" key="3">
    <source>
        <dbReference type="PROSITE" id="PS51898"/>
    </source>
</evidence>
<accession>A0ABT0BP30</accession>
<name>A0ABT0BP30_9SPHN</name>
<dbReference type="InterPro" id="IPR011010">
    <property type="entry name" value="DNA_brk_join_enz"/>
</dbReference>
<dbReference type="PANTHER" id="PTHR30349">
    <property type="entry name" value="PHAGE INTEGRASE-RELATED"/>
    <property type="match status" value="1"/>
</dbReference>
<evidence type="ECO:0000256" key="2">
    <source>
        <dbReference type="ARBA" id="ARBA00023172"/>
    </source>
</evidence>
<evidence type="ECO:0000313" key="5">
    <source>
        <dbReference type="Proteomes" id="UP001202281"/>
    </source>
</evidence>
<dbReference type="SUPFAM" id="SSF56349">
    <property type="entry name" value="DNA breaking-rejoining enzymes"/>
    <property type="match status" value="1"/>
</dbReference>
<organism evidence="4 5">
    <name type="scientific">Novosphingobium beihaiensis</name>
    <dbReference type="NCBI Taxonomy" id="2930389"/>
    <lineage>
        <taxon>Bacteria</taxon>
        <taxon>Pseudomonadati</taxon>
        <taxon>Pseudomonadota</taxon>
        <taxon>Alphaproteobacteria</taxon>
        <taxon>Sphingomonadales</taxon>
        <taxon>Sphingomonadaceae</taxon>
        <taxon>Novosphingobium</taxon>
    </lineage>
</organism>
<sequence length="340" mass="39015">MATITKRKNGWCVQVRRRGYAARNNTFPTKTEARAWGREQEALIDKGQLPITEVQLKVTRLAQLIEQYRSTVTPSKRSAETERLRLGRMMGDMIMDRLLIDLKPGDFAAYRDRRLAVVKPGTVRRELYLFANAIDVATKEWGYPFRSNPVRLISLPIANDARDRRLEGDEAETLRKALSASRNPFILPIVELAIETGLRRREVLELTWSNVDATRRIAFIPQTKTGQPRTIPLTDCALTIITTLTRSDDDRLFPITLNAFKQAWKRVQKRSGLEDLRFHDLRHEALSRFCELGLSVPELSVISGHKDPRMLFRYAHLRADDLARKLAGREWGAEVRQQGA</sequence>
<dbReference type="RefSeq" id="WP_243918867.1">
    <property type="nucleotide sequence ID" value="NZ_JALHLG010000005.1"/>
</dbReference>
<protein>
    <submittedName>
        <fullName evidence="4">Site-specific integrase</fullName>
    </submittedName>
</protein>
<dbReference type="Pfam" id="PF00589">
    <property type="entry name" value="Phage_integrase"/>
    <property type="match status" value="1"/>
</dbReference>
<evidence type="ECO:0000256" key="1">
    <source>
        <dbReference type="ARBA" id="ARBA00022908"/>
    </source>
</evidence>
<gene>
    <name evidence="4" type="ORF">MTR66_06510</name>
</gene>
<dbReference type="InterPro" id="IPR050090">
    <property type="entry name" value="Tyrosine_recombinase_XerCD"/>
</dbReference>
<dbReference type="InterPro" id="IPR002104">
    <property type="entry name" value="Integrase_catalytic"/>
</dbReference>